<name>A0ABP8MUD4_9BACT</name>
<reference evidence="3" key="1">
    <citation type="journal article" date="2019" name="Int. J. Syst. Evol. Microbiol.">
        <title>The Global Catalogue of Microorganisms (GCM) 10K type strain sequencing project: providing services to taxonomists for standard genome sequencing and annotation.</title>
        <authorList>
            <consortium name="The Broad Institute Genomics Platform"/>
            <consortium name="The Broad Institute Genome Sequencing Center for Infectious Disease"/>
            <person name="Wu L."/>
            <person name="Ma J."/>
        </authorList>
    </citation>
    <scope>NUCLEOTIDE SEQUENCE [LARGE SCALE GENOMIC DNA]</scope>
    <source>
        <strain evidence="3">JCM 17927</strain>
    </source>
</reference>
<dbReference type="InterPro" id="IPR013096">
    <property type="entry name" value="Cupin_2"/>
</dbReference>
<sequence>MNYPLPHTIENGNGETLTFLRLIEEPDGDRLVGENFVAPTIGPPMHVHWLQDEGFTVLNGRIGYQTLGQPERFAGPGESIVFKRGVPHRFWNAGTETLHCSSWIKPTNTIVFFLTSIFEAQKKSGKPQPEIFDAAYLLTRYASEYDMLEIPRFVRKVIMPLTYQLGRLLGKYKHFEGAPEPIKPHQVLEAQMLNA</sequence>
<dbReference type="RefSeq" id="WP_345243259.1">
    <property type="nucleotide sequence ID" value="NZ_BAABHD010000024.1"/>
</dbReference>
<dbReference type="InterPro" id="IPR014710">
    <property type="entry name" value="RmlC-like_jellyroll"/>
</dbReference>
<dbReference type="InterPro" id="IPR053146">
    <property type="entry name" value="QDO-like"/>
</dbReference>
<dbReference type="CDD" id="cd02208">
    <property type="entry name" value="cupin_RmlC-like"/>
    <property type="match status" value="1"/>
</dbReference>
<evidence type="ECO:0000259" key="1">
    <source>
        <dbReference type="Pfam" id="PF07883"/>
    </source>
</evidence>
<dbReference type="EMBL" id="BAABHD010000024">
    <property type="protein sequence ID" value="GAA4454503.1"/>
    <property type="molecule type" value="Genomic_DNA"/>
</dbReference>
<protein>
    <recommendedName>
        <fullName evidence="1">Cupin type-2 domain-containing protein</fullName>
    </recommendedName>
</protein>
<dbReference type="Gene3D" id="2.60.120.10">
    <property type="entry name" value="Jelly Rolls"/>
    <property type="match status" value="1"/>
</dbReference>
<dbReference type="PANTHER" id="PTHR36440">
    <property type="entry name" value="PUTATIVE (AFU_ORTHOLOGUE AFUA_8G07350)-RELATED"/>
    <property type="match status" value="1"/>
</dbReference>
<organism evidence="2 3">
    <name type="scientific">Nibrella saemangeumensis</name>
    <dbReference type="NCBI Taxonomy" id="1084526"/>
    <lineage>
        <taxon>Bacteria</taxon>
        <taxon>Pseudomonadati</taxon>
        <taxon>Bacteroidota</taxon>
        <taxon>Cytophagia</taxon>
        <taxon>Cytophagales</taxon>
        <taxon>Spirosomataceae</taxon>
        <taxon>Nibrella</taxon>
    </lineage>
</organism>
<dbReference type="PANTHER" id="PTHR36440:SF1">
    <property type="entry name" value="PUTATIVE (AFU_ORTHOLOGUE AFUA_8G07350)-RELATED"/>
    <property type="match status" value="1"/>
</dbReference>
<evidence type="ECO:0000313" key="3">
    <source>
        <dbReference type="Proteomes" id="UP001501175"/>
    </source>
</evidence>
<dbReference type="Proteomes" id="UP001501175">
    <property type="component" value="Unassembled WGS sequence"/>
</dbReference>
<evidence type="ECO:0000313" key="2">
    <source>
        <dbReference type="EMBL" id="GAA4454503.1"/>
    </source>
</evidence>
<dbReference type="Pfam" id="PF07883">
    <property type="entry name" value="Cupin_2"/>
    <property type="match status" value="1"/>
</dbReference>
<feature type="domain" description="Cupin type-2" evidence="1">
    <location>
        <begin position="42"/>
        <end position="100"/>
    </location>
</feature>
<proteinExistence type="predicted"/>
<accession>A0ABP8MUD4</accession>
<gene>
    <name evidence="2" type="ORF">GCM10023189_21070</name>
</gene>
<dbReference type="InterPro" id="IPR011051">
    <property type="entry name" value="RmlC_Cupin_sf"/>
</dbReference>
<keyword evidence="3" id="KW-1185">Reference proteome</keyword>
<comment type="caution">
    <text evidence="2">The sequence shown here is derived from an EMBL/GenBank/DDBJ whole genome shotgun (WGS) entry which is preliminary data.</text>
</comment>
<dbReference type="SUPFAM" id="SSF51182">
    <property type="entry name" value="RmlC-like cupins"/>
    <property type="match status" value="1"/>
</dbReference>